<dbReference type="AlphaFoldDB" id="T1BVY0"/>
<keyword evidence="1" id="KW-0575">Peroxidase</keyword>
<proteinExistence type="predicted"/>
<feature type="non-terminal residue" evidence="1">
    <location>
        <position position="140"/>
    </location>
</feature>
<reference evidence="1" key="1">
    <citation type="submission" date="2013-08" db="EMBL/GenBank/DDBJ databases">
        <authorList>
            <person name="Mendez C."/>
            <person name="Richter M."/>
            <person name="Ferrer M."/>
            <person name="Sanchez J."/>
        </authorList>
    </citation>
    <scope>NUCLEOTIDE SEQUENCE</scope>
</reference>
<organism evidence="1">
    <name type="scientific">mine drainage metagenome</name>
    <dbReference type="NCBI Taxonomy" id="410659"/>
    <lineage>
        <taxon>unclassified sequences</taxon>
        <taxon>metagenomes</taxon>
        <taxon>ecological metagenomes</taxon>
    </lineage>
</organism>
<protein>
    <submittedName>
        <fullName evidence="1">Alkylhydroperoxidase AhpD family core domain protein</fullName>
    </submittedName>
</protein>
<dbReference type="GO" id="GO:0004601">
    <property type="term" value="F:peroxidase activity"/>
    <property type="evidence" value="ECO:0007669"/>
    <property type="project" value="UniProtKB-KW"/>
</dbReference>
<evidence type="ECO:0000313" key="1">
    <source>
        <dbReference type="EMBL" id="EQD57329.1"/>
    </source>
</evidence>
<reference evidence="1" key="2">
    <citation type="journal article" date="2014" name="ISME J.">
        <title>Microbial stratification in low pH oxic and suboxic macroscopic growths along an acid mine drainage.</title>
        <authorList>
            <person name="Mendez-Garcia C."/>
            <person name="Mesa V."/>
            <person name="Sprenger R.R."/>
            <person name="Richter M."/>
            <person name="Diez M.S."/>
            <person name="Solano J."/>
            <person name="Bargiela R."/>
            <person name="Golyshina O.V."/>
            <person name="Manteca A."/>
            <person name="Ramos J.L."/>
            <person name="Gallego J.R."/>
            <person name="Llorente I."/>
            <person name="Martins Dos Santos V.A."/>
            <person name="Jensen O.N."/>
            <person name="Pelaez A.I."/>
            <person name="Sanchez J."/>
            <person name="Ferrer M."/>
        </authorList>
    </citation>
    <scope>NUCLEOTIDE SEQUENCE</scope>
</reference>
<comment type="caution">
    <text evidence="1">The sequence shown here is derived from an EMBL/GenBank/DDBJ whole genome shotgun (WGS) entry which is preliminary data.</text>
</comment>
<keyword evidence="1" id="KW-0560">Oxidoreductase</keyword>
<name>T1BVY0_9ZZZZ</name>
<accession>T1BVY0</accession>
<gene>
    <name evidence="1" type="ORF">B2A_04857</name>
</gene>
<sequence length="140" mass="15880">MAKSKPSVARSYLLEHRANTTKINKITAVLPEFQMACKTVQAQQMRVFVQDGEKFWNRRGLQPFQTQLSKRYKRSVQNQVVTGLSSWLELSKTAIKNIIARSSLPSEVKADLWWLNQANAHYAKEQPCQCGVSLVTAPDS</sequence>
<dbReference type="EMBL" id="AUZZ01003305">
    <property type="protein sequence ID" value="EQD57329.1"/>
    <property type="molecule type" value="Genomic_DNA"/>
</dbReference>